<proteinExistence type="predicted"/>
<accession>A0A0C1QZE3</accession>
<gene>
    <name evidence="2" type="ORF">DA73_0220485</name>
</gene>
<dbReference type="EMBL" id="JHEG02000048">
    <property type="protein sequence ID" value="KIE10849.1"/>
    <property type="molecule type" value="Genomic_DNA"/>
</dbReference>
<protein>
    <submittedName>
        <fullName evidence="2">Uncharacterized protein</fullName>
    </submittedName>
</protein>
<feature type="region of interest" description="Disordered" evidence="1">
    <location>
        <begin position="1"/>
        <end position="69"/>
    </location>
</feature>
<name>A0A0C1QZE3_9CYAN</name>
<comment type="caution">
    <text evidence="2">The sequence shown here is derived from an EMBL/GenBank/DDBJ whole genome shotgun (WGS) entry which is preliminary data.</text>
</comment>
<evidence type="ECO:0000256" key="1">
    <source>
        <dbReference type="SAM" id="MobiDB-lite"/>
    </source>
</evidence>
<organism evidence="2">
    <name type="scientific">Tolypothrix bouteillei VB521301</name>
    <dbReference type="NCBI Taxonomy" id="1479485"/>
    <lineage>
        <taxon>Bacteria</taxon>
        <taxon>Bacillati</taxon>
        <taxon>Cyanobacteriota</taxon>
        <taxon>Cyanophyceae</taxon>
        <taxon>Nostocales</taxon>
        <taxon>Tolypothrichaceae</taxon>
        <taxon>Tolypothrix</taxon>
    </lineage>
</organism>
<evidence type="ECO:0000313" key="2">
    <source>
        <dbReference type="EMBL" id="KIE10849.1"/>
    </source>
</evidence>
<sequence>LGGVAGSVHVRRGDRGGASRGAVPGGDGDDAGAGVPDPGRAGAGRVPGGRSLHRVRPGGARQGARRAAAVPRVLLRGRAGGVGVHGRGAVHLPVRG</sequence>
<feature type="non-terminal residue" evidence="2">
    <location>
        <position position="1"/>
    </location>
</feature>
<reference evidence="2" key="1">
    <citation type="journal article" date="2015" name="Genome Announc.">
        <title>Draft Genome Sequence of Tolypothrix boutellei Strain VB521301.</title>
        <authorList>
            <person name="Chandrababunaidu M.M."/>
            <person name="Singh D."/>
            <person name="Sen D."/>
            <person name="Bhan S."/>
            <person name="Das S."/>
            <person name="Gupta A."/>
            <person name="Adhikary S.P."/>
            <person name="Tripathy S."/>
        </authorList>
    </citation>
    <scope>NUCLEOTIDE SEQUENCE</scope>
    <source>
        <strain evidence="2">VB521301</strain>
    </source>
</reference>
<dbReference type="AlphaFoldDB" id="A0A0C1QZE3"/>